<keyword evidence="3" id="KW-1185">Reference proteome</keyword>
<accession>A0AA43QP17</accession>
<comment type="caution">
    <text evidence="2">The sequence shown here is derived from an EMBL/GenBank/DDBJ whole genome shotgun (WGS) entry which is preliminary data.</text>
</comment>
<name>A0AA43QP17_9LECA</name>
<sequence>MCWGAYCANFGVSLNFDKPTAAVKKARRDKAGCTKPNRCNDGGGNNPDPTSRSCDEYPFASTSNADDVQQCNRCVPVREQSSQGGTISSFTQHTLNNNPGGFTVSFGNPDAAGVQYCEANTDCLNDGNQFCGNDLCPDGHQSKKLLKRHLYMLESGMPILSPKELQPGQEVRRVLKRSQAEMTLRGRGAGDPWELVGDTVKHRVDRL</sequence>
<evidence type="ECO:0000259" key="1">
    <source>
        <dbReference type="Pfam" id="PF14040"/>
    </source>
</evidence>
<dbReference type="Pfam" id="PF14040">
    <property type="entry name" value="DNase_NucA_NucB"/>
    <property type="match status" value="1"/>
</dbReference>
<evidence type="ECO:0000313" key="3">
    <source>
        <dbReference type="Proteomes" id="UP001161017"/>
    </source>
</evidence>
<dbReference type="InterPro" id="IPR029476">
    <property type="entry name" value="DNase_NucA_NucB"/>
</dbReference>
<organism evidence="2 3">
    <name type="scientific">Ramalina farinacea</name>
    <dbReference type="NCBI Taxonomy" id="258253"/>
    <lineage>
        <taxon>Eukaryota</taxon>
        <taxon>Fungi</taxon>
        <taxon>Dikarya</taxon>
        <taxon>Ascomycota</taxon>
        <taxon>Pezizomycotina</taxon>
        <taxon>Lecanoromycetes</taxon>
        <taxon>OSLEUM clade</taxon>
        <taxon>Lecanoromycetidae</taxon>
        <taxon>Lecanorales</taxon>
        <taxon>Lecanorineae</taxon>
        <taxon>Ramalinaceae</taxon>
        <taxon>Ramalina</taxon>
    </lineage>
</organism>
<protein>
    <recommendedName>
        <fullName evidence="1">Deoxyribonuclease NucA/NucB domain-containing protein</fullName>
    </recommendedName>
</protein>
<dbReference type="EMBL" id="JAPUFD010000011">
    <property type="protein sequence ID" value="MDI1490026.1"/>
    <property type="molecule type" value="Genomic_DNA"/>
</dbReference>
<reference evidence="2" key="1">
    <citation type="journal article" date="2023" name="Genome Biol. Evol.">
        <title>First Whole Genome Sequence and Flow Cytometry Genome Size Data for the Lichen-Forming Fungus Ramalina farinacea (Ascomycota).</title>
        <authorList>
            <person name="Llewellyn T."/>
            <person name="Mian S."/>
            <person name="Hill R."/>
            <person name="Leitch I.J."/>
            <person name="Gaya E."/>
        </authorList>
    </citation>
    <scope>NUCLEOTIDE SEQUENCE</scope>
    <source>
        <strain evidence="2">LIQ254RAFAR</strain>
    </source>
</reference>
<proteinExistence type="predicted"/>
<dbReference type="AlphaFoldDB" id="A0AA43QP17"/>
<feature type="domain" description="Deoxyribonuclease NucA/NucB" evidence="1">
    <location>
        <begin position="1"/>
        <end position="97"/>
    </location>
</feature>
<evidence type="ECO:0000313" key="2">
    <source>
        <dbReference type="EMBL" id="MDI1490026.1"/>
    </source>
</evidence>
<dbReference type="Proteomes" id="UP001161017">
    <property type="component" value="Unassembled WGS sequence"/>
</dbReference>
<gene>
    <name evidence="2" type="ORF">OHK93_001225</name>
</gene>